<keyword evidence="1" id="KW-1185">Reference proteome</keyword>
<evidence type="ECO:0000313" key="2">
    <source>
        <dbReference type="WBParaSite" id="Hba_00448"/>
    </source>
</evidence>
<dbReference type="Proteomes" id="UP000095283">
    <property type="component" value="Unplaced"/>
</dbReference>
<name>A0A1I7W762_HETBA</name>
<organism evidence="1 2">
    <name type="scientific">Heterorhabditis bacteriophora</name>
    <name type="common">Entomopathogenic nematode worm</name>
    <dbReference type="NCBI Taxonomy" id="37862"/>
    <lineage>
        <taxon>Eukaryota</taxon>
        <taxon>Metazoa</taxon>
        <taxon>Ecdysozoa</taxon>
        <taxon>Nematoda</taxon>
        <taxon>Chromadorea</taxon>
        <taxon>Rhabditida</taxon>
        <taxon>Rhabditina</taxon>
        <taxon>Rhabditomorpha</taxon>
        <taxon>Strongyloidea</taxon>
        <taxon>Heterorhabditidae</taxon>
        <taxon>Heterorhabditis</taxon>
    </lineage>
</organism>
<reference evidence="2" key="1">
    <citation type="submission" date="2016-11" db="UniProtKB">
        <authorList>
            <consortium name="WormBaseParasite"/>
        </authorList>
    </citation>
    <scope>IDENTIFICATION</scope>
</reference>
<accession>A0A1I7W762</accession>
<evidence type="ECO:0000313" key="1">
    <source>
        <dbReference type="Proteomes" id="UP000095283"/>
    </source>
</evidence>
<sequence>MKEDDSSLLVTLDYVINSSQFIIFFLTSGSKGSDLGLKLDNMVRKKNEKGDKDKPQNMKKKKKKEIDETAVISVVLVDTDYRSVESLSGSLVQPGWYVYAPQAPSTKSRLLRSLGFDFPPSLIVVDTTTRNVITTDARRLLAEDINGSAFPCSLFFNRTIFLVLENNFRLYFAHLIDRKSHLINSLTRLDCFLFFLK</sequence>
<dbReference type="WBParaSite" id="Hba_00448">
    <property type="protein sequence ID" value="Hba_00448"/>
    <property type="gene ID" value="Hba_00448"/>
</dbReference>
<protein>
    <submittedName>
        <fullName evidence="2">Thioredoxin-like_fold domain-containing protein</fullName>
    </submittedName>
</protein>
<proteinExistence type="predicted"/>
<dbReference type="AlphaFoldDB" id="A0A1I7W762"/>